<dbReference type="Pfam" id="PF13280">
    <property type="entry name" value="WYL"/>
    <property type="match status" value="1"/>
</dbReference>
<organism evidence="3 4">
    <name type="scientific">Paracoccus fistulariae</name>
    <dbReference type="NCBI Taxonomy" id="658446"/>
    <lineage>
        <taxon>Bacteria</taxon>
        <taxon>Pseudomonadati</taxon>
        <taxon>Pseudomonadota</taxon>
        <taxon>Alphaproteobacteria</taxon>
        <taxon>Rhodobacterales</taxon>
        <taxon>Paracoccaceae</taxon>
        <taxon>Paracoccus</taxon>
    </lineage>
</organism>
<name>A0ABY7SR46_9RHOB</name>
<protein>
    <submittedName>
        <fullName evidence="3">YafY family transcriptional regulator</fullName>
    </submittedName>
</protein>
<gene>
    <name evidence="3" type="ORF">JHX87_01990</name>
</gene>
<dbReference type="Gene3D" id="1.10.10.10">
    <property type="entry name" value="Winged helix-like DNA-binding domain superfamily/Winged helix DNA-binding domain"/>
    <property type="match status" value="1"/>
</dbReference>
<evidence type="ECO:0000259" key="2">
    <source>
        <dbReference type="Pfam" id="PF13280"/>
    </source>
</evidence>
<accession>A0ABY7SR46</accession>
<dbReference type="PROSITE" id="PS52050">
    <property type="entry name" value="WYL"/>
    <property type="match status" value="1"/>
</dbReference>
<dbReference type="InterPro" id="IPR036388">
    <property type="entry name" value="WH-like_DNA-bd_sf"/>
</dbReference>
<evidence type="ECO:0000313" key="4">
    <source>
        <dbReference type="Proteomes" id="UP001219349"/>
    </source>
</evidence>
<sequence>MRTTRLFSILDYLRGRRTPMTADTLAADLKVSVRTIYRDIATLQSMGAPIRGEGGIGYQIEAGFFLPPLHFDADELDALLLGVRMVTARGDDALGQAAYRLLGKIETVLSEDRQHLQQPLLAVCGPNKSDAASGLSALRTSIRHRKKLAVSYEDVHENRSERVVRPLGLTAFETVWILTGWCELRQSFRNFRLDRLVSVSETGDVFKKEKGKEFADYLRSL</sequence>
<dbReference type="PANTHER" id="PTHR34580:SF3">
    <property type="entry name" value="PROTEIN PAFB"/>
    <property type="match status" value="1"/>
</dbReference>
<feature type="domain" description="WYL" evidence="2">
    <location>
        <begin position="135"/>
        <end position="199"/>
    </location>
</feature>
<evidence type="ECO:0000313" key="3">
    <source>
        <dbReference type="EMBL" id="WCR08922.1"/>
    </source>
</evidence>
<dbReference type="RefSeq" id="WP_271884863.1">
    <property type="nucleotide sequence ID" value="NZ_JAQBIF010000004.1"/>
</dbReference>
<proteinExistence type="predicted"/>
<dbReference type="InterPro" id="IPR013196">
    <property type="entry name" value="HTH_11"/>
</dbReference>
<dbReference type="InterPro" id="IPR051534">
    <property type="entry name" value="CBASS_pafABC_assoc_protein"/>
</dbReference>
<dbReference type="InterPro" id="IPR026881">
    <property type="entry name" value="WYL_dom"/>
</dbReference>
<dbReference type="SUPFAM" id="SSF46785">
    <property type="entry name" value="Winged helix' DNA-binding domain"/>
    <property type="match status" value="1"/>
</dbReference>
<reference evidence="3 4" key="1">
    <citation type="submission" date="2021-01" db="EMBL/GenBank/DDBJ databases">
        <title>Biogeographic distribution of Paracoccus.</title>
        <authorList>
            <person name="Hollensteiner J."/>
            <person name="Leineberger J."/>
            <person name="Brinkhoff T."/>
            <person name="Daniel R."/>
        </authorList>
    </citation>
    <scope>NUCLEOTIDE SEQUENCE [LARGE SCALE GENOMIC DNA]</scope>
    <source>
        <strain evidence="3 4">KCTC 22803</strain>
    </source>
</reference>
<keyword evidence="4" id="KW-1185">Reference proteome</keyword>
<dbReference type="Pfam" id="PF08279">
    <property type="entry name" value="HTH_11"/>
    <property type="match status" value="1"/>
</dbReference>
<dbReference type="InterPro" id="IPR036390">
    <property type="entry name" value="WH_DNA-bd_sf"/>
</dbReference>
<dbReference type="Proteomes" id="UP001219349">
    <property type="component" value="Chromosome"/>
</dbReference>
<evidence type="ECO:0000259" key="1">
    <source>
        <dbReference type="Pfam" id="PF08279"/>
    </source>
</evidence>
<feature type="domain" description="Helix-turn-helix type 11" evidence="1">
    <location>
        <begin position="5"/>
        <end position="59"/>
    </location>
</feature>
<dbReference type="EMBL" id="CP067136">
    <property type="protein sequence ID" value="WCR08922.1"/>
    <property type="molecule type" value="Genomic_DNA"/>
</dbReference>
<dbReference type="PANTHER" id="PTHR34580">
    <property type="match status" value="1"/>
</dbReference>